<accession>A0ABD3BLJ3</accession>
<evidence type="ECO:0000256" key="1">
    <source>
        <dbReference type="ARBA" id="ARBA00004123"/>
    </source>
</evidence>
<comment type="function">
    <text evidence="6">Transcriptional repressor that regulates multiple aspects of plant growth and development.</text>
</comment>
<keyword evidence="4 6" id="KW-0804">Transcription</keyword>
<evidence type="ECO:0000313" key="8">
    <source>
        <dbReference type="EMBL" id="KAL3618323.1"/>
    </source>
</evidence>
<evidence type="ECO:0000256" key="2">
    <source>
        <dbReference type="ARBA" id="ARBA00022491"/>
    </source>
</evidence>
<evidence type="ECO:0000256" key="5">
    <source>
        <dbReference type="ARBA" id="ARBA00023242"/>
    </source>
</evidence>
<keyword evidence="5 6" id="KW-0539">Nucleus</keyword>
<keyword evidence="2 6" id="KW-0678">Repressor</keyword>
<gene>
    <name evidence="8" type="ORF">CASFOL_038644</name>
</gene>
<dbReference type="PANTHER" id="PTHR33057">
    <property type="entry name" value="TRANSCRIPTION REPRESSOR OFP7-RELATED"/>
    <property type="match status" value="1"/>
</dbReference>
<evidence type="ECO:0000313" key="9">
    <source>
        <dbReference type="Proteomes" id="UP001632038"/>
    </source>
</evidence>
<protein>
    <recommendedName>
        <fullName evidence="6">Transcription repressor</fullName>
    </recommendedName>
    <alternativeName>
        <fullName evidence="6">Ovate family protein</fullName>
    </alternativeName>
</protein>
<proteinExistence type="predicted"/>
<dbReference type="InterPro" id="IPR038933">
    <property type="entry name" value="Ovate"/>
</dbReference>
<evidence type="ECO:0000259" key="7">
    <source>
        <dbReference type="PROSITE" id="PS51754"/>
    </source>
</evidence>
<keyword evidence="9" id="KW-1185">Reference proteome</keyword>
<dbReference type="Pfam" id="PF04844">
    <property type="entry name" value="Ovate"/>
    <property type="match status" value="1"/>
</dbReference>
<dbReference type="AlphaFoldDB" id="A0ABD3BLJ3"/>
<dbReference type="NCBIfam" id="TIGR01568">
    <property type="entry name" value="A_thal_3678"/>
    <property type="match status" value="1"/>
</dbReference>
<organism evidence="8 9">
    <name type="scientific">Castilleja foliolosa</name>
    <dbReference type="NCBI Taxonomy" id="1961234"/>
    <lineage>
        <taxon>Eukaryota</taxon>
        <taxon>Viridiplantae</taxon>
        <taxon>Streptophyta</taxon>
        <taxon>Embryophyta</taxon>
        <taxon>Tracheophyta</taxon>
        <taxon>Spermatophyta</taxon>
        <taxon>Magnoliopsida</taxon>
        <taxon>eudicotyledons</taxon>
        <taxon>Gunneridae</taxon>
        <taxon>Pentapetalae</taxon>
        <taxon>asterids</taxon>
        <taxon>lamiids</taxon>
        <taxon>Lamiales</taxon>
        <taxon>Orobanchaceae</taxon>
        <taxon>Pedicularideae</taxon>
        <taxon>Castillejinae</taxon>
        <taxon>Castilleja</taxon>
    </lineage>
</organism>
<name>A0ABD3BLJ3_9LAMI</name>
<dbReference type="PANTHER" id="PTHR33057:SF117">
    <property type="entry name" value="TRANSCRIPTION REPRESSOR OFP14"/>
    <property type="match status" value="1"/>
</dbReference>
<dbReference type="Proteomes" id="UP001632038">
    <property type="component" value="Unassembled WGS sequence"/>
</dbReference>
<dbReference type="GO" id="GO:0005634">
    <property type="term" value="C:nucleus"/>
    <property type="evidence" value="ECO:0007669"/>
    <property type="project" value="UniProtKB-SubCell"/>
</dbReference>
<reference evidence="9" key="1">
    <citation type="journal article" date="2024" name="IScience">
        <title>Strigolactones Initiate the Formation of Haustorium-like Structures in Castilleja.</title>
        <authorList>
            <person name="Buerger M."/>
            <person name="Peterson D."/>
            <person name="Chory J."/>
        </authorList>
    </citation>
    <scope>NUCLEOTIDE SEQUENCE [LARGE SCALE GENOMIC DNA]</scope>
</reference>
<dbReference type="InterPro" id="IPR006458">
    <property type="entry name" value="Ovate_C"/>
</dbReference>
<dbReference type="PROSITE" id="PS51754">
    <property type="entry name" value="OVATE"/>
    <property type="match status" value="1"/>
</dbReference>
<keyword evidence="3 6" id="KW-0805">Transcription regulation</keyword>
<evidence type="ECO:0000256" key="6">
    <source>
        <dbReference type="RuleBase" id="RU367028"/>
    </source>
</evidence>
<sequence length="163" mass="18856">MTSFARGIEKENNNVVLPDRSIVKNFKSLYQDGFHFEKVTTKNKRVESLSDTPEAAKTLPKPQSEILFSGKDSPTVEKIETSGSKVSALDDFIAVLTYSPSPYKEFQRSMRQMVEVRLERGEKVDWDFLEEFLFRYLNMNNEKAHKYIILAFVDLVVGLHENR</sequence>
<evidence type="ECO:0000256" key="4">
    <source>
        <dbReference type="ARBA" id="ARBA00023163"/>
    </source>
</evidence>
<evidence type="ECO:0000256" key="3">
    <source>
        <dbReference type="ARBA" id="ARBA00023015"/>
    </source>
</evidence>
<dbReference type="EMBL" id="JAVIJP010000081">
    <property type="protein sequence ID" value="KAL3618323.1"/>
    <property type="molecule type" value="Genomic_DNA"/>
</dbReference>
<dbReference type="GO" id="GO:0045892">
    <property type="term" value="P:negative regulation of DNA-templated transcription"/>
    <property type="evidence" value="ECO:0007669"/>
    <property type="project" value="UniProtKB-UniRule"/>
</dbReference>
<comment type="caution">
    <text evidence="8">The sequence shown here is derived from an EMBL/GenBank/DDBJ whole genome shotgun (WGS) entry which is preliminary data.</text>
</comment>
<feature type="domain" description="OVATE" evidence="7">
    <location>
        <begin position="95"/>
        <end position="158"/>
    </location>
</feature>
<comment type="subcellular location">
    <subcellularLocation>
        <location evidence="1 6">Nucleus</location>
    </subcellularLocation>
</comment>